<feature type="compositionally biased region" description="Basic residues" evidence="1">
    <location>
        <begin position="357"/>
        <end position="369"/>
    </location>
</feature>
<dbReference type="AlphaFoldDB" id="A0AAW0ABQ5"/>
<protein>
    <submittedName>
        <fullName evidence="2">Uncharacterized protein</fullName>
    </submittedName>
</protein>
<name>A0AAW0ABQ5_9AGAR</name>
<accession>A0AAW0ABQ5</accession>
<dbReference type="Proteomes" id="UP001362999">
    <property type="component" value="Unassembled WGS sequence"/>
</dbReference>
<evidence type="ECO:0000256" key="1">
    <source>
        <dbReference type="SAM" id="MobiDB-lite"/>
    </source>
</evidence>
<feature type="compositionally biased region" description="Low complexity" evidence="1">
    <location>
        <begin position="680"/>
        <end position="690"/>
    </location>
</feature>
<proteinExistence type="predicted"/>
<feature type="compositionally biased region" description="Polar residues" evidence="1">
    <location>
        <begin position="598"/>
        <end position="616"/>
    </location>
</feature>
<feature type="region of interest" description="Disordered" evidence="1">
    <location>
        <begin position="817"/>
        <end position="851"/>
    </location>
</feature>
<organism evidence="2 3">
    <name type="scientific">Favolaschia claudopus</name>
    <dbReference type="NCBI Taxonomy" id="2862362"/>
    <lineage>
        <taxon>Eukaryota</taxon>
        <taxon>Fungi</taxon>
        <taxon>Dikarya</taxon>
        <taxon>Basidiomycota</taxon>
        <taxon>Agaricomycotina</taxon>
        <taxon>Agaricomycetes</taxon>
        <taxon>Agaricomycetidae</taxon>
        <taxon>Agaricales</taxon>
        <taxon>Marasmiineae</taxon>
        <taxon>Mycenaceae</taxon>
        <taxon>Favolaschia</taxon>
    </lineage>
</organism>
<feature type="region of interest" description="Disordered" evidence="1">
    <location>
        <begin position="680"/>
        <end position="796"/>
    </location>
</feature>
<gene>
    <name evidence="2" type="ORF">R3P38DRAFT_3602644</name>
</gene>
<feature type="region of interest" description="Disordered" evidence="1">
    <location>
        <begin position="907"/>
        <end position="936"/>
    </location>
</feature>
<feature type="region of interest" description="Disordered" evidence="1">
    <location>
        <begin position="592"/>
        <end position="622"/>
    </location>
</feature>
<dbReference type="EMBL" id="JAWWNJ010000076">
    <property type="protein sequence ID" value="KAK7006452.1"/>
    <property type="molecule type" value="Genomic_DNA"/>
</dbReference>
<sequence length="964" mass="102481">MGRGPKRWATEDETALLESFWAEYITKQAENKLHIFWPLIREAFNRLSPPARRLGLPDHNDPKERALTQAELDTLGTAIAERNQQIKDWYRNKTKKIRNGAGFNTSTTSMVRKILKKSIDKRQRVHHGREVFAKRNAALVEAELDKAGYNDIRAGTSRRDADDDNSDDDSNDSDADADAGRKKKSKMMTLRGQVLRRLWSEASADERVAVEVELNAEKEELKQPSTSEGSKDMYETQKSIDSLDGAMGQILGSVQRETGWGIFAIAAGPNPSLGGELSMKIFCAGETPNGNDFERFCPNFTENIVQPFQDFTRVCFPPAVRHAFAIPTAPLPTLTDNAPVERLYPPAAPAEEVVPSRKSKRKSKKKKTKSPVIVEEHAEAVATAVGTVSAAMLPDPSAVSAGCEEPSSPHIIPNVPESRTNGLGSALPQSIATSTNTVEGNLQTIRNDFSFAATTGWVPASGIPNSTDPFCDDYVFNANDPNGSADSGYDDNGTFGDVDFGFGGVDPFPTEPIASLPPSLNNSDFDTNKTSGAADYGLAGGVDPSRASPVAPSPPSANEHRPKLWFEGHGGNAAAGSDSPYRRSVLFDAFRASPVPQTPTSTARRANPHSAISPQRTSSTTPASTFAAQVVLASITEFIAAPAPPAQTSAPTAPPKAPAPAHIADRSPVIVAPHFATHPGASAGAAAASSTQGPRPIPKPLATPNVVPVPAAPASTAPSAPPPVPQTPATADVAPAPAPAPMASSAPPALPDSRPRSNPFAQTRPARKAVAAAKADEREDAAHNAQHVAATKKRGRPRKTVLTDITNDVAAADVVAPPASTPAAENQPVGDGYERGHVNVCHPPARNNTNRINAQKEAAATKRAGEKAAREAEMEQREKERKQGFVERIVDGVKARLPDGTKFKLQPKGTREVETAVKTGSKRKAAPATKQPAKKRAKATWGLLNQLPDLAAQPALVYSPSSNT</sequence>
<evidence type="ECO:0000313" key="3">
    <source>
        <dbReference type="Proteomes" id="UP001362999"/>
    </source>
</evidence>
<feature type="compositionally biased region" description="Acidic residues" evidence="1">
    <location>
        <begin position="162"/>
        <end position="177"/>
    </location>
</feature>
<feature type="region of interest" description="Disordered" evidence="1">
    <location>
        <begin position="509"/>
        <end position="577"/>
    </location>
</feature>
<feature type="compositionally biased region" description="Polar residues" evidence="1">
    <location>
        <begin position="518"/>
        <end position="531"/>
    </location>
</feature>
<feature type="region of interest" description="Disordered" evidence="1">
    <location>
        <begin position="861"/>
        <end position="880"/>
    </location>
</feature>
<feature type="region of interest" description="Disordered" evidence="1">
    <location>
        <begin position="349"/>
        <end position="372"/>
    </location>
</feature>
<feature type="compositionally biased region" description="Low complexity" evidence="1">
    <location>
        <begin position="702"/>
        <end position="718"/>
    </location>
</feature>
<keyword evidence="3" id="KW-1185">Reference proteome</keyword>
<evidence type="ECO:0000313" key="2">
    <source>
        <dbReference type="EMBL" id="KAK7006452.1"/>
    </source>
</evidence>
<feature type="region of interest" description="Disordered" evidence="1">
    <location>
        <begin position="154"/>
        <end position="186"/>
    </location>
</feature>
<feature type="compositionally biased region" description="Low complexity" evidence="1">
    <location>
        <begin position="727"/>
        <end position="747"/>
    </location>
</feature>
<comment type="caution">
    <text evidence="2">The sequence shown here is derived from an EMBL/GenBank/DDBJ whole genome shotgun (WGS) entry which is preliminary data.</text>
</comment>
<reference evidence="2 3" key="1">
    <citation type="journal article" date="2024" name="J Genomics">
        <title>Draft genome sequencing and assembly of Favolaschia claudopus CIRM-BRFM 2984 isolated from oak limbs.</title>
        <authorList>
            <person name="Navarro D."/>
            <person name="Drula E."/>
            <person name="Chaduli D."/>
            <person name="Cazenave R."/>
            <person name="Ahrendt S."/>
            <person name="Wang J."/>
            <person name="Lipzen A."/>
            <person name="Daum C."/>
            <person name="Barry K."/>
            <person name="Grigoriev I.V."/>
            <person name="Favel A."/>
            <person name="Rosso M.N."/>
            <person name="Martin F."/>
        </authorList>
    </citation>
    <scope>NUCLEOTIDE SEQUENCE [LARGE SCALE GENOMIC DNA]</scope>
    <source>
        <strain evidence="2 3">CIRM-BRFM 2984</strain>
    </source>
</reference>